<keyword evidence="6" id="KW-0653">Protein transport</keyword>
<dbReference type="GO" id="GO:0005886">
    <property type="term" value="C:plasma membrane"/>
    <property type="evidence" value="ECO:0007669"/>
    <property type="project" value="UniProtKB-SubCell"/>
</dbReference>
<evidence type="ECO:0000313" key="11">
    <source>
        <dbReference type="Proteomes" id="UP000620139"/>
    </source>
</evidence>
<keyword evidence="7" id="KW-0175">Coiled coil</keyword>
<feature type="coiled-coil region" evidence="7">
    <location>
        <begin position="446"/>
        <end position="492"/>
    </location>
</feature>
<dbReference type="Proteomes" id="UP000620139">
    <property type="component" value="Unassembled WGS sequence"/>
</dbReference>
<keyword evidence="6" id="KW-0813">Transport</keyword>
<dbReference type="GO" id="GO:0015031">
    <property type="term" value="P:protein transport"/>
    <property type="evidence" value="ECO:0007669"/>
    <property type="project" value="UniProtKB-KW"/>
</dbReference>
<accession>A0A931J1V5</accession>
<evidence type="ECO:0000256" key="5">
    <source>
        <dbReference type="ARBA" id="ARBA00023136"/>
    </source>
</evidence>
<keyword evidence="2" id="KW-1003">Cell membrane</keyword>
<dbReference type="Pfam" id="PF01618">
    <property type="entry name" value="MotA_ExbB"/>
    <property type="match status" value="1"/>
</dbReference>
<reference evidence="10" key="1">
    <citation type="submission" date="2020-12" db="EMBL/GenBank/DDBJ databases">
        <title>The genome sequence of Inhella sp. 4Y17.</title>
        <authorList>
            <person name="Liu Y."/>
        </authorList>
    </citation>
    <scope>NUCLEOTIDE SEQUENCE</scope>
    <source>
        <strain evidence="10">4Y10</strain>
    </source>
</reference>
<dbReference type="RefSeq" id="WP_198101579.1">
    <property type="nucleotide sequence ID" value="NZ_JAEDAL010000008.1"/>
</dbReference>
<evidence type="ECO:0000259" key="9">
    <source>
        <dbReference type="Pfam" id="PF01618"/>
    </source>
</evidence>
<evidence type="ECO:0000256" key="4">
    <source>
        <dbReference type="ARBA" id="ARBA00022989"/>
    </source>
</evidence>
<gene>
    <name evidence="10" type="ORF">I7X43_14010</name>
</gene>
<proteinExistence type="inferred from homology"/>
<keyword evidence="5 8" id="KW-0472">Membrane</keyword>
<organism evidence="10 11">
    <name type="scientific">Inhella gelatinilytica</name>
    <dbReference type="NCBI Taxonomy" id="2795030"/>
    <lineage>
        <taxon>Bacteria</taxon>
        <taxon>Pseudomonadati</taxon>
        <taxon>Pseudomonadota</taxon>
        <taxon>Betaproteobacteria</taxon>
        <taxon>Burkholderiales</taxon>
        <taxon>Sphaerotilaceae</taxon>
        <taxon>Inhella</taxon>
    </lineage>
</organism>
<evidence type="ECO:0000256" key="7">
    <source>
        <dbReference type="SAM" id="Coils"/>
    </source>
</evidence>
<comment type="similarity">
    <text evidence="6">Belongs to the exbB/tolQ family.</text>
</comment>
<dbReference type="InterPro" id="IPR002898">
    <property type="entry name" value="MotA_ExbB_proton_chnl"/>
</dbReference>
<evidence type="ECO:0000256" key="8">
    <source>
        <dbReference type="SAM" id="Phobius"/>
    </source>
</evidence>
<feature type="domain" description="MotA/TolQ/ExbB proton channel" evidence="9">
    <location>
        <begin position="36"/>
        <end position="103"/>
    </location>
</feature>
<evidence type="ECO:0000256" key="2">
    <source>
        <dbReference type="ARBA" id="ARBA00022475"/>
    </source>
</evidence>
<comment type="subcellular location">
    <subcellularLocation>
        <location evidence="1">Cell membrane</location>
        <topology evidence="1">Multi-pass membrane protein</topology>
    </subcellularLocation>
    <subcellularLocation>
        <location evidence="6">Membrane</location>
        <topology evidence="6">Multi-pass membrane protein</topology>
    </subcellularLocation>
</comment>
<dbReference type="EMBL" id="JAEDAL010000008">
    <property type="protein sequence ID" value="MBH9553958.1"/>
    <property type="molecule type" value="Genomic_DNA"/>
</dbReference>
<feature type="transmembrane region" description="Helical" evidence="8">
    <location>
        <begin position="78"/>
        <end position="99"/>
    </location>
</feature>
<sequence length="515" mass="56879">MGIFGTPAFTWALNFVFFIAILYAFVTAKAGLKSDRSNYVEYAPSLMTSLGLFGTFLGVFIGLLQFDTKQIDGSIEQLLGGLQTAFVTSLIGMGFAIWFKIIQTSHLDKTKPVDGAPSADDIEPKDIHAILTKQHAELTTIAKGIGGNDERSMVGQIQLLRTDVNDFRSGLSKRQDAFEEKLWAQMKDFAEMLSKSATQQVIEALKEVIVDFNKNLTEQFGDNFKRLDESVKKLVEWQANYMVQLEAMARQYERGVVSISATKVAVQAIREETARIPSDMQALGEVLAVNQHQIAELDRHLDAFVKMREQAVMAVPQIQSKLEEVGQQLLNGAEQVNVNLIKGSQNFEDSVKQTNQAMLENAKVIATQSEDISEELKNAMELLGLNTERIRTGITAVISSAMESVQESSRAMLASAQQSVQTSIDQSNQARAESVRSAEETSRAIVQSADRTLQAVDRQVQEAVNRTNDAVNAQLRQLDEALSRQLNAALQELGAALATIARHLTDSYNRNSQPN</sequence>
<keyword evidence="4 8" id="KW-1133">Transmembrane helix</keyword>
<keyword evidence="11" id="KW-1185">Reference proteome</keyword>
<feature type="transmembrane region" description="Helical" evidence="8">
    <location>
        <begin position="46"/>
        <end position="66"/>
    </location>
</feature>
<evidence type="ECO:0000313" key="10">
    <source>
        <dbReference type="EMBL" id="MBH9553958.1"/>
    </source>
</evidence>
<name>A0A931J1V5_9BURK</name>
<evidence type="ECO:0000256" key="1">
    <source>
        <dbReference type="ARBA" id="ARBA00004651"/>
    </source>
</evidence>
<evidence type="ECO:0000256" key="3">
    <source>
        <dbReference type="ARBA" id="ARBA00022692"/>
    </source>
</evidence>
<evidence type="ECO:0000256" key="6">
    <source>
        <dbReference type="RuleBase" id="RU004057"/>
    </source>
</evidence>
<protein>
    <submittedName>
        <fullName evidence="10">MotA/TolQ/ExbB proton channel family protein</fullName>
    </submittedName>
</protein>
<comment type="caution">
    <text evidence="10">The sequence shown here is derived from an EMBL/GenBank/DDBJ whole genome shotgun (WGS) entry which is preliminary data.</text>
</comment>
<feature type="transmembrane region" description="Helical" evidence="8">
    <location>
        <begin position="7"/>
        <end position="26"/>
    </location>
</feature>
<keyword evidence="3 8" id="KW-0812">Transmembrane</keyword>
<dbReference type="AlphaFoldDB" id="A0A931J1V5"/>